<reference evidence="10 11" key="1">
    <citation type="journal article" date="2016" name="Nat. Commun.">
        <title>Thousands of microbial genomes shed light on interconnected biogeochemical processes in an aquifer system.</title>
        <authorList>
            <person name="Anantharaman K."/>
            <person name="Brown C.T."/>
            <person name="Hug L.A."/>
            <person name="Sharon I."/>
            <person name="Castelle C.J."/>
            <person name="Probst A.J."/>
            <person name="Thomas B.C."/>
            <person name="Singh A."/>
            <person name="Wilkins M.J."/>
            <person name="Karaoz U."/>
            <person name="Brodie E.L."/>
            <person name="Williams K.H."/>
            <person name="Hubbard S.S."/>
            <person name="Banfield J.F."/>
        </authorList>
    </citation>
    <scope>NUCLEOTIDE SEQUENCE [LARGE SCALE GENOMIC DNA]</scope>
</reference>
<dbReference type="InterPro" id="IPR034746">
    <property type="entry name" value="POTRA"/>
</dbReference>
<dbReference type="AlphaFoldDB" id="A0A1F6MR72"/>
<keyword evidence="7" id="KW-0131">Cell cycle</keyword>
<evidence type="ECO:0000256" key="2">
    <source>
        <dbReference type="ARBA" id="ARBA00022475"/>
    </source>
</evidence>
<dbReference type="Proteomes" id="UP000178347">
    <property type="component" value="Unassembled WGS sequence"/>
</dbReference>
<keyword evidence="2" id="KW-1003">Cell membrane</keyword>
<dbReference type="STRING" id="1798692.A3G00_05145"/>
<dbReference type="Gene3D" id="3.10.20.310">
    <property type="entry name" value="membrane protein fhac"/>
    <property type="match status" value="1"/>
</dbReference>
<evidence type="ECO:0000313" key="11">
    <source>
        <dbReference type="Proteomes" id="UP000178347"/>
    </source>
</evidence>
<keyword evidence="4 8" id="KW-0812">Transmembrane</keyword>
<proteinExistence type="predicted"/>
<evidence type="ECO:0000256" key="1">
    <source>
        <dbReference type="ARBA" id="ARBA00004370"/>
    </source>
</evidence>
<feature type="domain" description="POTRA" evidence="9">
    <location>
        <begin position="79"/>
        <end position="156"/>
    </location>
</feature>
<dbReference type="GO" id="GO:0051301">
    <property type="term" value="P:cell division"/>
    <property type="evidence" value="ECO:0007669"/>
    <property type="project" value="UniProtKB-KW"/>
</dbReference>
<evidence type="ECO:0000256" key="8">
    <source>
        <dbReference type="SAM" id="Phobius"/>
    </source>
</evidence>
<evidence type="ECO:0000256" key="5">
    <source>
        <dbReference type="ARBA" id="ARBA00022989"/>
    </source>
</evidence>
<accession>A0A1F6MR72</accession>
<evidence type="ECO:0000256" key="3">
    <source>
        <dbReference type="ARBA" id="ARBA00022618"/>
    </source>
</evidence>
<comment type="caution">
    <text evidence="10">The sequence shown here is derived from an EMBL/GenBank/DDBJ whole genome shotgun (WGS) entry which is preliminary data.</text>
</comment>
<evidence type="ECO:0000313" key="10">
    <source>
        <dbReference type="EMBL" id="OGH74127.1"/>
    </source>
</evidence>
<dbReference type="EMBL" id="MFQN01000028">
    <property type="protein sequence ID" value="OGH74127.1"/>
    <property type="molecule type" value="Genomic_DNA"/>
</dbReference>
<keyword evidence="3" id="KW-0132">Cell division</keyword>
<evidence type="ECO:0000259" key="9">
    <source>
        <dbReference type="PROSITE" id="PS51779"/>
    </source>
</evidence>
<dbReference type="Pfam" id="PF08478">
    <property type="entry name" value="POTRA_1"/>
    <property type="match status" value="1"/>
</dbReference>
<comment type="subcellular location">
    <subcellularLocation>
        <location evidence="1">Membrane</location>
    </subcellularLocation>
</comment>
<protein>
    <recommendedName>
        <fullName evidence="9">POTRA domain-containing protein</fullName>
    </recommendedName>
</protein>
<organism evidence="10 11">
    <name type="scientific">Candidatus Magasanikbacteria bacterium RIFCSPLOWO2_12_FULL_43_12</name>
    <dbReference type="NCBI Taxonomy" id="1798692"/>
    <lineage>
        <taxon>Bacteria</taxon>
        <taxon>Candidatus Magasanikiibacteriota</taxon>
    </lineage>
</organism>
<evidence type="ECO:0000256" key="6">
    <source>
        <dbReference type="ARBA" id="ARBA00023136"/>
    </source>
</evidence>
<keyword evidence="5 8" id="KW-1133">Transmembrane helix</keyword>
<dbReference type="InterPro" id="IPR013685">
    <property type="entry name" value="POTRA_FtsQ_type"/>
</dbReference>
<feature type="transmembrane region" description="Helical" evidence="8">
    <location>
        <begin position="57"/>
        <end position="78"/>
    </location>
</feature>
<name>A0A1F6MR72_9BACT</name>
<keyword evidence="6 8" id="KW-0472">Membrane</keyword>
<sequence length="336" mass="38732">MFNRHRLKRKWGRGIEKVSNFLAQTKSHDRVLKDFAWHAIKQNPLSVGHQTKKRFKLLFTILIVSFLAVLMVGIYHPFFYVNKVVATGLQRISQKEFEEAILGIMDYRKLFFLPGNSYFLVDVEEIKNILKERFPIESVTVKKSFSATLSVQIEEKISTLIYDNGKEYGYLDGGGNIVEIIRQVGEDEWIKKTLTTTSTNEKGEVVEEIKILEAIHTPNTRQIVEEMGDYPILFDKRSQTIALNTSVISKEMAAGIIDWFNLLNKKTDISFGHAVIEDGRGEGEIITGAGWRLKVKLTENVDLQFVELQHLLVKEKINLNSLNYIDLRYLGKVYWQ</sequence>
<gene>
    <name evidence="10" type="ORF">A3G00_05145</name>
</gene>
<dbReference type="GO" id="GO:0016020">
    <property type="term" value="C:membrane"/>
    <property type="evidence" value="ECO:0007669"/>
    <property type="project" value="UniProtKB-SubCell"/>
</dbReference>
<dbReference type="PROSITE" id="PS51779">
    <property type="entry name" value="POTRA"/>
    <property type="match status" value="1"/>
</dbReference>
<evidence type="ECO:0000256" key="4">
    <source>
        <dbReference type="ARBA" id="ARBA00022692"/>
    </source>
</evidence>
<evidence type="ECO:0000256" key="7">
    <source>
        <dbReference type="ARBA" id="ARBA00023306"/>
    </source>
</evidence>